<dbReference type="STRING" id="366533.SAMN05444339_1105"/>
<dbReference type="InterPro" id="IPR002104">
    <property type="entry name" value="Integrase_catalytic"/>
</dbReference>
<proteinExistence type="predicted"/>
<dbReference type="Gene3D" id="1.10.443.10">
    <property type="entry name" value="Intergrase catalytic core"/>
    <property type="match status" value="1"/>
</dbReference>
<dbReference type="Proteomes" id="UP000183987">
    <property type="component" value="Unassembled WGS sequence"/>
</dbReference>
<dbReference type="OrthoDB" id="7216962at2"/>
<dbReference type="Pfam" id="PF00589">
    <property type="entry name" value="Phage_integrase"/>
    <property type="match status" value="1"/>
</dbReference>
<dbReference type="InterPro" id="IPR011010">
    <property type="entry name" value="DNA_brk_join_enz"/>
</dbReference>
<evidence type="ECO:0000256" key="1">
    <source>
        <dbReference type="ARBA" id="ARBA00023172"/>
    </source>
</evidence>
<keyword evidence="4" id="KW-1185">Reference proteome</keyword>
<dbReference type="GO" id="GO:0003677">
    <property type="term" value="F:DNA binding"/>
    <property type="evidence" value="ECO:0007669"/>
    <property type="project" value="InterPro"/>
</dbReference>
<dbReference type="AlphaFoldDB" id="A0A1M5DIP8"/>
<feature type="domain" description="Tyr recombinase" evidence="2">
    <location>
        <begin position="167"/>
        <end position="345"/>
    </location>
</feature>
<evidence type="ECO:0000313" key="4">
    <source>
        <dbReference type="Proteomes" id="UP000183987"/>
    </source>
</evidence>
<name>A0A1M5DIP8_LOKAT</name>
<gene>
    <name evidence="3" type="ORF">SAMN05444339_1105</name>
</gene>
<dbReference type="GO" id="GO:0006310">
    <property type="term" value="P:DNA recombination"/>
    <property type="evidence" value="ECO:0007669"/>
    <property type="project" value="UniProtKB-KW"/>
</dbReference>
<dbReference type="SUPFAM" id="SSF56349">
    <property type="entry name" value="DNA breaking-rejoining enzymes"/>
    <property type="match status" value="1"/>
</dbReference>
<sequence>MPLEPYLRGGTWWARGKIELDGQPITSYRRISTGAFTEAGARDWIAEETTRQRRRHIVGDAPDALTFDDGILLYPAKPATAKSLLRVLPELTGRTLASITPKELRSIGPRLMPNCATDTWWREIVTPVRAVINNAHDEGLCPPIRVRGYSRKERMEQDKLRGKQSRVEKTPGDREWLAKFMASADVYNAALAAFMFETAARVGQAVQLRPQDLDLMNGRVWLAESKGHPAQWVAISRAMVVRLANLKPKRPRARTGAEKLPPRVFGYAVPSSMHARWRTICKTAGIVYLPPHQAGRHGFYTEMRVRQGLDPISAAKAGRWADSALPDRVYAHSNVDERDLREKVSRG</sequence>
<reference evidence="4" key="1">
    <citation type="submission" date="2016-11" db="EMBL/GenBank/DDBJ databases">
        <authorList>
            <person name="Varghese N."/>
            <person name="Submissions S."/>
        </authorList>
    </citation>
    <scope>NUCLEOTIDE SEQUENCE [LARGE SCALE GENOMIC DNA]</scope>
    <source>
        <strain evidence="4">DSM 29326</strain>
    </source>
</reference>
<evidence type="ECO:0000259" key="2">
    <source>
        <dbReference type="PROSITE" id="PS51898"/>
    </source>
</evidence>
<dbReference type="RefSeq" id="WP_084114484.1">
    <property type="nucleotide sequence ID" value="NZ_FQUE01000010.1"/>
</dbReference>
<evidence type="ECO:0000313" key="3">
    <source>
        <dbReference type="EMBL" id="SHF66765.1"/>
    </source>
</evidence>
<dbReference type="InterPro" id="IPR013762">
    <property type="entry name" value="Integrase-like_cat_sf"/>
</dbReference>
<protein>
    <submittedName>
        <fullName evidence="3">Phage integrase family protein</fullName>
    </submittedName>
</protein>
<accession>A0A1M5DIP8</accession>
<dbReference type="GO" id="GO:0015074">
    <property type="term" value="P:DNA integration"/>
    <property type="evidence" value="ECO:0007669"/>
    <property type="project" value="InterPro"/>
</dbReference>
<dbReference type="EMBL" id="FQUE01000010">
    <property type="protein sequence ID" value="SHF66765.1"/>
    <property type="molecule type" value="Genomic_DNA"/>
</dbReference>
<dbReference type="PROSITE" id="PS51898">
    <property type="entry name" value="TYR_RECOMBINASE"/>
    <property type="match status" value="1"/>
</dbReference>
<organism evidence="3 4">
    <name type="scientific">Loktanella atrilutea</name>
    <dbReference type="NCBI Taxonomy" id="366533"/>
    <lineage>
        <taxon>Bacteria</taxon>
        <taxon>Pseudomonadati</taxon>
        <taxon>Pseudomonadota</taxon>
        <taxon>Alphaproteobacteria</taxon>
        <taxon>Rhodobacterales</taxon>
        <taxon>Roseobacteraceae</taxon>
        <taxon>Loktanella</taxon>
    </lineage>
</organism>
<keyword evidence="1" id="KW-0233">DNA recombination</keyword>